<feature type="site" description="Electron transfer via tryptophanyl radical" evidence="6">
    <location>
        <position position="367"/>
    </location>
</feature>
<evidence type="ECO:0000256" key="4">
    <source>
        <dbReference type="ARBA" id="ARBA00022991"/>
    </source>
</evidence>
<feature type="domain" description="Photolyase/cryptochrome alpha/beta" evidence="8">
    <location>
        <begin position="6"/>
        <end position="136"/>
    </location>
</feature>
<dbReference type="PANTHER" id="PTHR11455:SF9">
    <property type="entry name" value="CRYPTOCHROME CIRCADIAN CLOCK 5 ISOFORM X1"/>
    <property type="match status" value="1"/>
</dbReference>
<feature type="binding site" evidence="5">
    <location>
        <position position="257"/>
    </location>
    <ligand>
        <name>FAD</name>
        <dbReference type="ChEBI" id="CHEBI:57692"/>
    </ligand>
</feature>
<gene>
    <name evidence="9" type="ORF">BC343_11390</name>
</gene>
<dbReference type="InterPro" id="IPR005101">
    <property type="entry name" value="Cryptochr/Photolyase_FAD-bd"/>
</dbReference>
<protein>
    <submittedName>
        <fullName evidence="9">Deoxyribodipyrimidine photolyase</fullName>
    </submittedName>
</protein>
<dbReference type="Pfam" id="PF00875">
    <property type="entry name" value="DNA_photolyase"/>
    <property type="match status" value="1"/>
</dbReference>
<reference evidence="9 10" key="1">
    <citation type="submission" date="2016-07" db="EMBL/GenBank/DDBJ databases">
        <title>Genomic analysis of zinc-resistant bacterium Mucilaginibacter pedocola TBZ30.</title>
        <authorList>
            <person name="Huang J."/>
            <person name="Tang J."/>
        </authorList>
    </citation>
    <scope>NUCLEOTIDE SEQUENCE [LARGE SCALE GENOMIC DNA]</scope>
    <source>
        <strain evidence="9 10">TBZ30</strain>
    </source>
</reference>
<evidence type="ECO:0000256" key="3">
    <source>
        <dbReference type="ARBA" id="ARBA00022827"/>
    </source>
</evidence>
<evidence type="ECO:0000313" key="9">
    <source>
        <dbReference type="EMBL" id="OOQ58239.1"/>
    </source>
</evidence>
<feature type="site" description="Electron transfer via tryptophanyl radical" evidence="6">
    <location>
        <position position="291"/>
    </location>
</feature>
<dbReference type="GO" id="GO:0006950">
    <property type="term" value="P:response to stress"/>
    <property type="evidence" value="ECO:0007669"/>
    <property type="project" value="UniProtKB-ARBA"/>
</dbReference>
<comment type="similarity">
    <text evidence="7">Belongs to the DNA photolyase family.</text>
</comment>
<dbReference type="Pfam" id="PF03441">
    <property type="entry name" value="FAD_binding_7"/>
    <property type="match status" value="1"/>
</dbReference>
<evidence type="ECO:0000256" key="1">
    <source>
        <dbReference type="ARBA" id="ARBA00001932"/>
    </source>
</evidence>
<comment type="caution">
    <text evidence="9">The sequence shown here is derived from an EMBL/GenBank/DDBJ whole genome shotgun (WGS) entry which is preliminary data.</text>
</comment>
<organism evidence="9 10">
    <name type="scientific">Mucilaginibacter pedocola</name>
    <dbReference type="NCBI Taxonomy" id="1792845"/>
    <lineage>
        <taxon>Bacteria</taxon>
        <taxon>Pseudomonadati</taxon>
        <taxon>Bacteroidota</taxon>
        <taxon>Sphingobacteriia</taxon>
        <taxon>Sphingobacteriales</taxon>
        <taxon>Sphingobacteriaceae</taxon>
        <taxon>Mucilaginibacter</taxon>
    </lineage>
</organism>
<dbReference type="AlphaFoldDB" id="A0A1S9PBE0"/>
<dbReference type="PROSITE" id="PS51645">
    <property type="entry name" value="PHR_CRY_ALPHA_BETA"/>
    <property type="match status" value="1"/>
</dbReference>
<dbReference type="InterPro" id="IPR036155">
    <property type="entry name" value="Crypto/Photolyase_N_sf"/>
</dbReference>
<dbReference type="PROSITE" id="PS00691">
    <property type="entry name" value="DNA_PHOTOLYASES_1_2"/>
    <property type="match status" value="1"/>
</dbReference>
<evidence type="ECO:0000256" key="7">
    <source>
        <dbReference type="RuleBase" id="RU004182"/>
    </source>
</evidence>
<feature type="binding site" evidence="5">
    <location>
        <position position="216"/>
    </location>
    <ligand>
        <name>FAD</name>
        <dbReference type="ChEBI" id="CHEBI:57692"/>
    </ligand>
</feature>
<keyword evidence="3 5" id="KW-0274">FAD</keyword>
<dbReference type="RefSeq" id="WP_078349984.1">
    <property type="nucleotide sequence ID" value="NZ_MBTF01000034.1"/>
</dbReference>
<keyword evidence="4 7" id="KW-0157">Chromophore</keyword>
<dbReference type="Gene3D" id="1.25.40.80">
    <property type="match status" value="1"/>
</dbReference>
<proteinExistence type="inferred from homology"/>
<dbReference type="GO" id="GO:0071949">
    <property type="term" value="F:FAD binding"/>
    <property type="evidence" value="ECO:0007669"/>
    <property type="project" value="TreeGrafter"/>
</dbReference>
<feature type="binding site" evidence="5">
    <location>
        <begin position="260"/>
        <end position="267"/>
    </location>
    <ligand>
        <name>FAD</name>
        <dbReference type="ChEBI" id="CHEBI:57692"/>
    </ligand>
</feature>
<dbReference type="PANTHER" id="PTHR11455">
    <property type="entry name" value="CRYPTOCHROME"/>
    <property type="match status" value="1"/>
</dbReference>
<dbReference type="STRING" id="1792845.BC343_11390"/>
<dbReference type="Proteomes" id="UP000189739">
    <property type="component" value="Unassembled WGS sequence"/>
</dbReference>
<keyword evidence="2 5" id="KW-0285">Flavoprotein</keyword>
<dbReference type="Gene3D" id="1.10.579.10">
    <property type="entry name" value="DNA Cyclobutane Dipyrimidine Photolyase, subunit A, domain 3"/>
    <property type="match status" value="1"/>
</dbReference>
<dbReference type="OrthoDB" id="9772484at2"/>
<dbReference type="GO" id="GO:0006139">
    <property type="term" value="P:nucleobase-containing compound metabolic process"/>
    <property type="evidence" value="ECO:0007669"/>
    <property type="project" value="UniProtKB-ARBA"/>
</dbReference>
<dbReference type="EMBL" id="MBTF01000034">
    <property type="protein sequence ID" value="OOQ58239.1"/>
    <property type="molecule type" value="Genomic_DNA"/>
</dbReference>
<sequence length="436" mass="51177">MDKNTPITIFWHRRDLRTEDNAGLYRALKSGNPILPIFIFDKEILDDLEDKDDARVTFIYEAIEALKDDYRKHHSDLEVFYSKPEQVFNKLIKEHKVAAVYTNHDYEPYAAVRDKAVKELLAKHDIEFKTFKDQVIFERDEVTKDDGKPYTVFTPYKNKWMQKLKPFYLKAYPTGKYFKNLAAFKASAIPTLKEMGFGKSDAKFPDKGYEKFIDDYAEKRDYPAIKGTSHIGLHLRFGTVSIRACATDANHAREKTWLNELIWREFYMMVLHHFPKTMDHAFKPDYDNIKWINNEAHFKAWCEGKTGYPMVDAGMRELNATGYMHNRVRMVVASFLSKHLLIDWRWGERYFAAKLLDYEMASNVGGWQWAAGSGTDAAPYFRIFNPEAQMKKFDPKLEYIKKWVPEYADFSKYPQPIVEHAFARDRCLKAFKAALT</sequence>
<dbReference type="InterPro" id="IPR036134">
    <property type="entry name" value="Crypto/Photolyase_FAD-like_sf"/>
</dbReference>
<dbReference type="InterPro" id="IPR002081">
    <property type="entry name" value="Cryptochrome/DNA_photolyase_1"/>
</dbReference>
<dbReference type="GO" id="GO:0003904">
    <property type="term" value="F:deoxyribodipyrimidine photo-lyase activity"/>
    <property type="evidence" value="ECO:0007669"/>
    <property type="project" value="TreeGrafter"/>
</dbReference>
<feature type="site" description="Electron transfer via tryptophanyl radical" evidence="6">
    <location>
        <position position="344"/>
    </location>
</feature>
<keyword evidence="10" id="KW-1185">Reference proteome</keyword>
<name>A0A1S9PBE0_9SPHI</name>
<evidence type="ECO:0000313" key="10">
    <source>
        <dbReference type="Proteomes" id="UP000189739"/>
    </source>
</evidence>
<comment type="cofactor">
    <cofactor evidence="1">
        <name>(6R)-5,10-methylene-5,6,7,8-tetrahydrofolate</name>
        <dbReference type="ChEBI" id="CHEBI:15636"/>
    </cofactor>
</comment>
<evidence type="ECO:0000256" key="5">
    <source>
        <dbReference type="PIRSR" id="PIRSR602081-1"/>
    </source>
</evidence>
<dbReference type="Gene3D" id="3.40.50.620">
    <property type="entry name" value="HUPs"/>
    <property type="match status" value="1"/>
</dbReference>
<dbReference type="InterPro" id="IPR006050">
    <property type="entry name" value="DNA_photolyase_N"/>
</dbReference>
<dbReference type="InterPro" id="IPR018394">
    <property type="entry name" value="DNA_photolyase_1_CS_C"/>
</dbReference>
<evidence type="ECO:0000259" key="8">
    <source>
        <dbReference type="PROSITE" id="PS51645"/>
    </source>
</evidence>
<evidence type="ECO:0000256" key="2">
    <source>
        <dbReference type="ARBA" id="ARBA00022630"/>
    </source>
</evidence>
<comment type="cofactor">
    <cofactor evidence="5">
        <name>FAD</name>
        <dbReference type="ChEBI" id="CHEBI:57692"/>
    </cofactor>
    <text evidence="5">Binds 1 FAD per subunit.</text>
</comment>
<dbReference type="PRINTS" id="PR00147">
    <property type="entry name" value="DNAPHOTLYASE"/>
</dbReference>
<dbReference type="InterPro" id="IPR014729">
    <property type="entry name" value="Rossmann-like_a/b/a_fold"/>
</dbReference>
<accession>A0A1S9PBE0</accession>
<dbReference type="SUPFAM" id="SSF48173">
    <property type="entry name" value="Cryptochrome/photolyase FAD-binding domain"/>
    <property type="match status" value="1"/>
</dbReference>
<dbReference type="GO" id="GO:0003677">
    <property type="term" value="F:DNA binding"/>
    <property type="evidence" value="ECO:0007669"/>
    <property type="project" value="TreeGrafter"/>
</dbReference>
<keyword evidence="9" id="KW-0456">Lyase</keyword>
<dbReference type="PROSITE" id="PS00394">
    <property type="entry name" value="DNA_PHOTOLYASES_1_1"/>
    <property type="match status" value="1"/>
</dbReference>
<evidence type="ECO:0000256" key="6">
    <source>
        <dbReference type="PIRSR" id="PIRSR602081-2"/>
    </source>
</evidence>
<dbReference type="SUPFAM" id="SSF52425">
    <property type="entry name" value="Cryptochrome/photolyase, N-terminal domain"/>
    <property type="match status" value="1"/>
</dbReference>